<name>A0AAV4NZY7_9ARAC</name>
<comment type="caution">
    <text evidence="1">The sequence shown here is derived from an EMBL/GenBank/DDBJ whole genome shotgun (WGS) entry which is preliminary data.</text>
</comment>
<sequence>MEGQKKKKEKKAVHLRAGCFPNIYIHFFVCVREKKSLQSQKEQLEPSPGVFTPGLPHSIQNKNLAKPTLYDTTRFPLYFSSPVRLFSRRNVVQPRSNALESPFLYGTVISGPS</sequence>
<reference evidence="1 2" key="1">
    <citation type="submission" date="2021-06" db="EMBL/GenBank/DDBJ databases">
        <title>Caerostris darwini draft genome.</title>
        <authorList>
            <person name="Kono N."/>
            <person name="Arakawa K."/>
        </authorList>
    </citation>
    <scope>NUCLEOTIDE SEQUENCE [LARGE SCALE GENOMIC DNA]</scope>
</reference>
<evidence type="ECO:0000313" key="2">
    <source>
        <dbReference type="Proteomes" id="UP001054837"/>
    </source>
</evidence>
<gene>
    <name evidence="1" type="ORF">CDAR_519101</name>
</gene>
<dbReference type="AlphaFoldDB" id="A0AAV4NZY7"/>
<organism evidence="1 2">
    <name type="scientific">Caerostris darwini</name>
    <dbReference type="NCBI Taxonomy" id="1538125"/>
    <lineage>
        <taxon>Eukaryota</taxon>
        <taxon>Metazoa</taxon>
        <taxon>Ecdysozoa</taxon>
        <taxon>Arthropoda</taxon>
        <taxon>Chelicerata</taxon>
        <taxon>Arachnida</taxon>
        <taxon>Araneae</taxon>
        <taxon>Araneomorphae</taxon>
        <taxon>Entelegynae</taxon>
        <taxon>Araneoidea</taxon>
        <taxon>Araneidae</taxon>
        <taxon>Caerostris</taxon>
    </lineage>
</organism>
<proteinExistence type="predicted"/>
<accession>A0AAV4NZY7</accession>
<protein>
    <submittedName>
        <fullName evidence="1">Uncharacterized protein</fullName>
    </submittedName>
</protein>
<dbReference type="EMBL" id="BPLQ01002242">
    <property type="protein sequence ID" value="GIX90369.1"/>
    <property type="molecule type" value="Genomic_DNA"/>
</dbReference>
<evidence type="ECO:0000313" key="1">
    <source>
        <dbReference type="EMBL" id="GIX90369.1"/>
    </source>
</evidence>
<keyword evidence="2" id="KW-1185">Reference proteome</keyword>
<dbReference type="Proteomes" id="UP001054837">
    <property type="component" value="Unassembled WGS sequence"/>
</dbReference>